<evidence type="ECO:0000256" key="1">
    <source>
        <dbReference type="ARBA" id="ARBA00007435"/>
    </source>
</evidence>
<reference evidence="3 4" key="1">
    <citation type="journal article" date="2015" name="Nature">
        <title>rRNA introns, odd ribosomes, and small enigmatic genomes across a large radiation of phyla.</title>
        <authorList>
            <person name="Brown C.T."/>
            <person name="Hug L.A."/>
            <person name="Thomas B.C."/>
            <person name="Sharon I."/>
            <person name="Castelle C.J."/>
            <person name="Singh A."/>
            <person name="Wilkins M.J."/>
            <person name="Williams K.H."/>
            <person name="Banfield J.F."/>
        </authorList>
    </citation>
    <scope>NUCLEOTIDE SEQUENCE [LARGE SCALE GENOMIC DNA]</scope>
</reference>
<evidence type="ECO:0000313" key="3">
    <source>
        <dbReference type="EMBL" id="KKR13194.1"/>
    </source>
</evidence>
<dbReference type="Proteomes" id="UP000034690">
    <property type="component" value="Unassembled WGS sequence"/>
</dbReference>
<dbReference type="PANTHER" id="PTHR34477">
    <property type="entry name" value="UPF0213 PROTEIN YHBQ"/>
    <property type="match status" value="1"/>
</dbReference>
<sequence length="101" mass="12213">MRCTDWCVSIYLKIMKYFYVYVLKSLKSNFLYVGYSEDYRSRIKCHNNGEVQSTKAFKPYKLIFLEIYTNKTDAKRRESYLKTTKGRTTLRTMLKYTLKNI</sequence>
<feature type="domain" description="GIY-YIG" evidence="2">
    <location>
        <begin position="16"/>
        <end position="91"/>
    </location>
</feature>
<dbReference type="AlphaFoldDB" id="A0A0G0NAM9"/>
<dbReference type="InterPro" id="IPR050190">
    <property type="entry name" value="UPF0213_domain"/>
</dbReference>
<comment type="similarity">
    <text evidence="1">Belongs to the UPF0213 family.</text>
</comment>
<dbReference type="Pfam" id="PF01541">
    <property type="entry name" value="GIY-YIG"/>
    <property type="match status" value="1"/>
</dbReference>
<proteinExistence type="inferred from homology"/>
<comment type="caution">
    <text evidence="3">The sequence shown here is derived from an EMBL/GenBank/DDBJ whole genome shotgun (WGS) entry which is preliminary data.</text>
</comment>
<name>A0A0G0NAM9_9BACT</name>
<gene>
    <name evidence="3" type="ORF">UT40_C0022G0007</name>
</gene>
<dbReference type="InterPro" id="IPR000305">
    <property type="entry name" value="GIY-YIG_endonuc"/>
</dbReference>
<dbReference type="PROSITE" id="PS50164">
    <property type="entry name" value="GIY_YIG"/>
    <property type="match status" value="1"/>
</dbReference>
<organism evidence="3 4">
    <name type="scientific">Candidatus Woesebacteria bacterium GW2011_GWA1_39_21b</name>
    <dbReference type="NCBI Taxonomy" id="1618551"/>
    <lineage>
        <taxon>Bacteria</taxon>
        <taxon>Candidatus Woeseibacteriota</taxon>
    </lineage>
</organism>
<dbReference type="PANTHER" id="PTHR34477:SF1">
    <property type="entry name" value="UPF0213 PROTEIN YHBQ"/>
    <property type="match status" value="1"/>
</dbReference>
<protein>
    <recommendedName>
        <fullName evidence="2">GIY-YIG domain-containing protein</fullName>
    </recommendedName>
</protein>
<dbReference type="InterPro" id="IPR035901">
    <property type="entry name" value="GIY-YIG_endonuc_sf"/>
</dbReference>
<evidence type="ECO:0000313" key="4">
    <source>
        <dbReference type="Proteomes" id="UP000034690"/>
    </source>
</evidence>
<dbReference type="SUPFAM" id="SSF82771">
    <property type="entry name" value="GIY-YIG endonuclease"/>
    <property type="match status" value="1"/>
</dbReference>
<dbReference type="Gene3D" id="3.40.1440.10">
    <property type="entry name" value="GIY-YIG endonuclease"/>
    <property type="match status" value="1"/>
</dbReference>
<evidence type="ECO:0000259" key="2">
    <source>
        <dbReference type="PROSITE" id="PS50164"/>
    </source>
</evidence>
<accession>A0A0G0NAM9</accession>
<dbReference type="EMBL" id="LBWQ01000022">
    <property type="protein sequence ID" value="KKR13194.1"/>
    <property type="molecule type" value="Genomic_DNA"/>
</dbReference>